<reference evidence="1 2" key="1">
    <citation type="submission" date="2019-11" db="EMBL/GenBank/DDBJ databases">
        <title>Comparison of genomes from free-living endosymbiotic cyanobacteria isolated from Azolla.</title>
        <authorList>
            <person name="Thiel T."/>
            <person name="Pratte B."/>
        </authorList>
    </citation>
    <scope>NUCLEOTIDE SEQUENCE [LARGE SCALE GENOMIC DNA]</scope>
    <source>
        <strain evidence="1 2">N2B</strain>
    </source>
</reference>
<proteinExistence type="predicted"/>
<keyword evidence="2" id="KW-1185">Reference proteome</keyword>
<protein>
    <submittedName>
        <fullName evidence="1">Uncharacterized protein</fullName>
    </submittedName>
</protein>
<sequence length="56" mass="6326">MKSHLPSALKSWLNKHEASVKAQINLLQQNGVKPPYYIRVRIKGVHYEVDVTALVG</sequence>
<dbReference type="RefSeq" id="WP_158647784.1">
    <property type="nucleotide sequence ID" value="NZ_JACKZP010000040.1"/>
</dbReference>
<evidence type="ECO:0000313" key="1">
    <source>
        <dbReference type="EMBL" id="MBC1302691.1"/>
    </source>
</evidence>
<name>A0ABR6S8F6_ANAVA</name>
<comment type="caution">
    <text evidence="1">The sequence shown here is derived from an EMBL/GenBank/DDBJ whole genome shotgun (WGS) entry which is preliminary data.</text>
</comment>
<evidence type="ECO:0000313" key="2">
    <source>
        <dbReference type="Proteomes" id="UP000570851"/>
    </source>
</evidence>
<organism evidence="1 2">
    <name type="scientific">Trichormus variabilis N2B</name>
    <dbReference type="NCBI Taxonomy" id="2681315"/>
    <lineage>
        <taxon>Bacteria</taxon>
        <taxon>Bacillati</taxon>
        <taxon>Cyanobacteriota</taxon>
        <taxon>Cyanophyceae</taxon>
        <taxon>Nostocales</taxon>
        <taxon>Nostocaceae</taxon>
        <taxon>Trichormus</taxon>
    </lineage>
</organism>
<dbReference type="Proteomes" id="UP000570851">
    <property type="component" value="Unassembled WGS sequence"/>
</dbReference>
<gene>
    <name evidence="1" type="ORF">GNE12_12285</name>
</gene>
<dbReference type="GeneID" id="58725288"/>
<accession>A0ABR6S8F6</accession>
<dbReference type="EMBL" id="JACKZP010000040">
    <property type="protein sequence ID" value="MBC1302691.1"/>
    <property type="molecule type" value="Genomic_DNA"/>
</dbReference>